<dbReference type="GO" id="GO:0010181">
    <property type="term" value="F:FMN binding"/>
    <property type="evidence" value="ECO:0007669"/>
    <property type="project" value="UniProtKB-UniRule"/>
</dbReference>
<feature type="domain" description="Flavoprotein" evidence="5">
    <location>
        <begin position="40"/>
        <end position="211"/>
    </location>
</feature>
<feature type="binding site" evidence="3">
    <location>
        <position position="375"/>
    </location>
    <ligand>
        <name>CTP</name>
        <dbReference type="ChEBI" id="CHEBI:37563"/>
    </ligand>
</feature>
<keyword evidence="3 4" id="KW-0288">FMN</keyword>
<dbReference type="AlphaFoldDB" id="A0AB36TG99"/>
<keyword evidence="1 3" id="KW-0210">Decarboxylase</keyword>
<dbReference type="InterPro" id="IPR003382">
    <property type="entry name" value="Flavoprotein"/>
</dbReference>
<feature type="region of interest" description="Phosphopantothenoylcysteine decarboxylase" evidence="3">
    <location>
        <begin position="1"/>
        <end position="224"/>
    </location>
</feature>
<evidence type="ECO:0000256" key="1">
    <source>
        <dbReference type="ARBA" id="ARBA00022793"/>
    </source>
</evidence>
<evidence type="ECO:0000256" key="2">
    <source>
        <dbReference type="ARBA" id="ARBA00023239"/>
    </source>
</evidence>
<feature type="binding site" evidence="3">
    <location>
        <position position="313"/>
    </location>
    <ligand>
        <name>CTP</name>
        <dbReference type="ChEBI" id="CHEBI:37563"/>
    </ligand>
</feature>
<dbReference type="SUPFAM" id="SSF102645">
    <property type="entry name" value="CoaB-like"/>
    <property type="match status" value="1"/>
</dbReference>
<evidence type="ECO:0000313" key="8">
    <source>
        <dbReference type="Proteomes" id="UP000223596"/>
    </source>
</evidence>
<dbReference type="InterPro" id="IPR007085">
    <property type="entry name" value="DNA/pantothenate-metab_flavo_C"/>
</dbReference>
<feature type="binding site" evidence="3">
    <location>
        <position position="323"/>
    </location>
    <ligand>
        <name>CTP</name>
        <dbReference type="ChEBI" id="CHEBI:37563"/>
    </ligand>
</feature>
<keyword evidence="3 4" id="KW-0436">Ligase</keyword>
<dbReference type="PANTHER" id="PTHR14359:SF6">
    <property type="entry name" value="PHOSPHOPANTOTHENOYLCYSTEINE DECARBOXYLASE"/>
    <property type="match status" value="1"/>
</dbReference>
<dbReference type="EMBL" id="PDBW01000001">
    <property type="protein sequence ID" value="PFH02220.1"/>
    <property type="molecule type" value="Genomic_DNA"/>
</dbReference>
<feature type="binding site" evidence="3">
    <location>
        <position position="371"/>
    </location>
    <ligand>
        <name>CTP</name>
        <dbReference type="ChEBI" id="CHEBI:37563"/>
    </ligand>
</feature>
<comment type="pathway">
    <text evidence="3 4">Cofactor biosynthesis; coenzyme A biosynthesis; CoA from (R)-pantothenate: step 2/5.</text>
</comment>
<protein>
    <recommendedName>
        <fullName evidence="3">Coenzyme A biosynthesis bifunctional protein CoaBC</fullName>
    </recommendedName>
    <alternativeName>
        <fullName evidence="3">DNA/pantothenate metabolism flavoprotein</fullName>
    </alternativeName>
    <alternativeName>
        <fullName evidence="3">Phosphopantothenoylcysteine synthetase/decarboxylase</fullName>
        <shortName evidence="3">PPCS-PPCDC</shortName>
    </alternativeName>
    <domain>
        <recommendedName>
            <fullName evidence="3">Phosphopantothenoylcysteine decarboxylase</fullName>
            <shortName evidence="3">PPC decarboxylase</shortName>
            <shortName evidence="3">PPC-DC</shortName>
            <ecNumber evidence="3">4.1.1.36</ecNumber>
        </recommendedName>
        <alternativeName>
            <fullName evidence="3">CoaC</fullName>
        </alternativeName>
    </domain>
    <domain>
        <recommendedName>
            <fullName evidence="3">Phosphopantothenate--cysteine ligase</fullName>
            <ecNumber evidence="3">6.3.2.5</ecNumber>
        </recommendedName>
        <alternativeName>
            <fullName evidence="3">CoaB</fullName>
        </alternativeName>
        <alternativeName>
            <fullName evidence="3">Phosphopantothenoylcysteine synthetase</fullName>
            <shortName evidence="3">PPC synthetase</shortName>
            <shortName evidence="3">PPC-S</shortName>
        </alternativeName>
    </domain>
</protein>
<dbReference type="GO" id="GO:0071513">
    <property type="term" value="C:phosphopantothenoylcysteine decarboxylase complex"/>
    <property type="evidence" value="ECO:0007669"/>
    <property type="project" value="TreeGrafter"/>
</dbReference>
<comment type="similarity">
    <text evidence="3 4">In the C-terminal section; belongs to the PPC synthetase family.</text>
</comment>
<dbReference type="HAMAP" id="MF_02225">
    <property type="entry name" value="CoaBC"/>
    <property type="match status" value="1"/>
</dbReference>
<evidence type="ECO:0000256" key="4">
    <source>
        <dbReference type="RuleBase" id="RU364078"/>
    </source>
</evidence>
<dbReference type="GO" id="GO:0015937">
    <property type="term" value="P:coenzyme A biosynthetic process"/>
    <property type="evidence" value="ECO:0007669"/>
    <property type="project" value="UniProtKB-UniRule"/>
</dbReference>
<dbReference type="EC" id="6.3.2.5" evidence="3"/>
<comment type="function">
    <text evidence="3">Catalyzes two sequential steps in the biosynthesis of coenzyme A. In the first step cysteine is conjugated to 4'-phosphopantothenate to form 4-phosphopantothenoylcysteine. In the second step the latter compound is decarboxylated to form 4'-phosphopantotheine.</text>
</comment>
<accession>A0AB36TG99</accession>
<dbReference type="Gene3D" id="3.40.50.1950">
    <property type="entry name" value="Flavin prenyltransferase-like"/>
    <property type="match status" value="1"/>
</dbReference>
<sequence>MRLRFNQNRNLDLIFLSFLQDSVFKDIIFIQGGGILLKGKTVVVGVCGGIAAYKAVELVSRLKKLDADVHVIMTANAVKFVAPLTFRSICHNPVITDMFEEPKIWDIQHVSLAQKADLIVVAPATANIIGKVAGGIADDMLSTTIMAANSPVLFVPAMNDKMYENPIVQENIKKLASLGYLFMEPDTGHMACGTSGKGRFPSPERIVDFVKGILNKSNDYEGLKVLVTAGPTREPIDPVRYISNHSSGKMGYAVAKAALERGACVKLVTGPVNIAPPPGAEVVCVTTAVEMHNEVMKSYGDFDIIVMVAAVADYRCASVAERKIKKSGEKLTLELVKNPDIAAELGKVKGSRILVGFSAETDNLLENAALKLASKNMDMIVANDVTMEGAGFGVDTNIVKLIKRDGSRIDLPVMSKEGVAHRILDEVLSIKNG</sequence>
<comment type="caution">
    <text evidence="3">Lacks conserved residue(s) required for the propagation of feature annotation.</text>
</comment>
<comment type="similarity">
    <text evidence="3 4">In the N-terminal section; belongs to the HFCD (homo-oligomeric flavin containing Cys decarboxylase) superfamily.</text>
</comment>
<dbReference type="InterPro" id="IPR036551">
    <property type="entry name" value="Flavin_trans-like"/>
</dbReference>
<dbReference type="SUPFAM" id="SSF52507">
    <property type="entry name" value="Homo-oligomeric flavin-containing Cys decarboxylases, HFCD"/>
    <property type="match status" value="1"/>
</dbReference>
<proteinExistence type="inferred from homology"/>
<feature type="region of interest" description="Phosphopantothenate--cysteine ligase" evidence="3">
    <location>
        <begin position="225"/>
        <end position="433"/>
    </location>
</feature>
<comment type="cofactor">
    <cofactor evidence="3">
        <name>FMN</name>
        <dbReference type="ChEBI" id="CHEBI:58210"/>
    </cofactor>
    <text evidence="3">Binds 1 FMN per subunit.</text>
</comment>
<evidence type="ECO:0000259" key="5">
    <source>
        <dbReference type="Pfam" id="PF02441"/>
    </source>
</evidence>
<evidence type="ECO:0000259" key="6">
    <source>
        <dbReference type="Pfam" id="PF04127"/>
    </source>
</evidence>
<evidence type="ECO:0000256" key="3">
    <source>
        <dbReference type="HAMAP-Rule" id="MF_02225"/>
    </source>
</evidence>
<dbReference type="GO" id="GO:0004633">
    <property type="term" value="F:phosphopantothenoylcysteine decarboxylase activity"/>
    <property type="evidence" value="ECO:0007669"/>
    <property type="project" value="UniProtKB-UniRule"/>
</dbReference>
<keyword evidence="3" id="KW-0511">Multifunctional enzyme</keyword>
<feature type="active site" description="Proton donor" evidence="3">
    <location>
        <position position="192"/>
    </location>
</feature>
<comment type="cofactor">
    <cofactor evidence="3">
        <name>Mg(2+)</name>
        <dbReference type="ChEBI" id="CHEBI:18420"/>
    </cofactor>
</comment>
<comment type="pathway">
    <text evidence="3 4">Cofactor biosynthesis; coenzyme A biosynthesis; CoA from (R)-pantothenate: step 3/5.</text>
</comment>
<gene>
    <name evidence="3" type="primary">coaBC</name>
    <name evidence="7" type="ORF">M972_11987</name>
</gene>
<comment type="catalytic activity">
    <reaction evidence="3 4">
        <text>N-[(R)-4-phosphopantothenoyl]-L-cysteine + H(+) = (R)-4'-phosphopantetheine + CO2</text>
        <dbReference type="Rhea" id="RHEA:16793"/>
        <dbReference type="ChEBI" id="CHEBI:15378"/>
        <dbReference type="ChEBI" id="CHEBI:16526"/>
        <dbReference type="ChEBI" id="CHEBI:59458"/>
        <dbReference type="ChEBI" id="CHEBI:61723"/>
        <dbReference type="EC" id="4.1.1.36"/>
    </reaction>
</comment>
<keyword evidence="2 3" id="KW-0456">Lyase</keyword>
<dbReference type="Proteomes" id="UP000223596">
    <property type="component" value="Unassembled WGS sequence"/>
</dbReference>
<feature type="binding site" evidence="3">
    <location>
        <position position="357"/>
    </location>
    <ligand>
        <name>CTP</name>
        <dbReference type="ChEBI" id="CHEBI:37563"/>
    </ligand>
</feature>
<keyword evidence="3" id="KW-0460">Magnesium</keyword>
<dbReference type="GO" id="GO:0004632">
    <property type="term" value="F:phosphopantothenate--cysteine ligase activity"/>
    <property type="evidence" value="ECO:0007669"/>
    <property type="project" value="UniProtKB-UniRule"/>
</dbReference>
<dbReference type="Gene3D" id="3.40.50.10300">
    <property type="entry name" value="CoaB-like"/>
    <property type="match status" value="1"/>
</dbReference>
<dbReference type="EC" id="4.1.1.36" evidence="3"/>
<evidence type="ECO:0000313" key="7">
    <source>
        <dbReference type="EMBL" id="PFH02220.1"/>
    </source>
</evidence>
<comment type="function">
    <text evidence="4">Catalyzes two steps in the biosynthesis of coenzyme A. In the first step cysteine is conjugated to 4'-phosphopantothenate to form 4-phosphopantothenoylcysteine, in the latter compound is decarboxylated to form 4'-phosphopantotheine.</text>
</comment>
<comment type="catalytic activity">
    <reaction evidence="3 4">
        <text>(R)-4'-phosphopantothenate + L-cysteine + CTP = N-[(R)-4-phosphopantothenoyl]-L-cysteine + CMP + diphosphate + H(+)</text>
        <dbReference type="Rhea" id="RHEA:19397"/>
        <dbReference type="ChEBI" id="CHEBI:10986"/>
        <dbReference type="ChEBI" id="CHEBI:15378"/>
        <dbReference type="ChEBI" id="CHEBI:33019"/>
        <dbReference type="ChEBI" id="CHEBI:35235"/>
        <dbReference type="ChEBI" id="CHEBI:37563"/>
        <dbReference type="ChEBI" id="CHEBI:59458"/>
        <dbReference type="ChEBI" id="CHEBI:60377"/>
        <dbReference type="EC" id="6.3.2.5"/>
    </reaction>
</comment>
<dbReference type="Pfam" id="PF02441">
    <property type="entry name" value="Flavoprotein"/>
    <property type="match status" value="1"/>
</dbReference>
<name>A0AB36TG99_ACETH</name>
<dbReference type="GO" id="GO:0046872">
    <property type="term" value="F:metal ion binding"/>
    <property type="evidence" value="ECO:0007669"/>
    <property type="project" value="UniProtKB-KW"/>
</dbReference>
<comment type="caution">
    <text evidence="7">The sequence shown here is derived from an EMBL/GenBank/DDBJ whole genome shotgun (WGS) entry which is preliminary data.</text>
</comment>
<dbReference type="NCBIfam" id="TIGR00521">
    <property type="entry name" value="coaBC_dfp"/>
    <property type="match status" value="1"/>
</dbReference>
<dbReference type="GO" id="GO:0015941">
    <property type="term" value="P:pantothenate catabolic process"/>
    <property type="evidence" value="ECO:0007669"/>
    <property type="project" value="InterPro"/>
</dbReference>
<dbReference type="InterPro" id="IPR005252">
    <property type="entry name" value="CoaBC"/>
</dbReference>
<keyword evidence="3 4" id="KW-0285">Flavoprotein</keyword>
<keyword evidence="3" id="KW-0479">Metal-binding</keyword>
<organism evidence="7 8">
    <name type="scientific">Acetivibrio thermocellus AD2</name>
    <dbReference type="NCBI Taxonomy" id="1138384"/>
    <lineage>
        <taxon>Bacteria</taxon>
        <taxon>Bacillati</taxon>
        <taxon>Bacillota</taxon>
        <taxon>Clostridia</taxon>
        <taxon>Eubacteriales</taxon>
        <taxon>Oscillospiraceae</taxon>
        <taxon>Acetivibrio</taxon>
    </lineage>
</organism>
<feature type="domain" description="DNA/pantothenate metabolism flavoprotein C-terminal" evidence="6">
    <location>
        <begin position="221"/>
        <end position="428"/>
    </location>
</feature>
<dbReference type="InterPro" id="IPR035929">
    <property type="entry name" value="CoaB-like_sf"/>
</dbReference>
<reference evidence="7 8" key="1">
    <citation type="submission" date="2017-09" db="EMBL/GenBank/DDBJ databases">
        <title>Evaluation of Pacific Biosciences Sequencing Technology to Finishing C. thermocellum Genome Sequences.</title>
        <authorList>
            <person name="Brown S."/>
        </authorList>
    </citation>
    <scope>NUCLEOTIDE SEQUENCE [LARGE SCALE GENOMIC DNA]</scope>
    <source>
        <strain evidence="7 8">AD2</strain>
    </source>
</reference>
<dbReference type="PANTHER" id="PTHR14359">
    <property type="entry name" value="HOMO-OLIGOMERIC FLAVIN CONTAINING CYS DECARBOXYLASE FAMILY"/>
    <property type="match status" value="1"/>
</dbReference>
<dbReference type="Pfam" id="PF04127">
    <property type="entry name" value="DFP"/>
    <property type="match status" value="1"/>
</dbReference>